<dbReference type="AlphaFoldDB" id="A0AA88WLL5"/>
<reference evidence="1" key="1">
    <citation type="submission" date="2022-12" db="EMBL/GenBank/DDBJ databases">
        <title>Draft genome assemblies for two species of Escallonia (Escalloniales).</title>
        <authorList>
            <person name="Chanderbali A."/>
            <person name="Dervinis C."/>
            <person name="Anghel I."/>
            <person name="Soltis D."/>
            <person name="Soltis P."/>
            <person name="Zapata F."/>
        </authorList>
    </citation>
    <scope>NUCLEOTIDE SEQUENCE</scope>
    <source>
        <strain evidence="1">UCBG64.0493</strain>
        <tissue evidence="1">Leaf</tissue>
    </source>
</reference>
<dbReference type="EMBL" id="JAVXUP010000393">
    <property type="protein sequence ID" value="KAK3029079.1"/>
    <property type="molecule type" value="Genomic_DNA"/>
</dbReference>
<evidence type="ECO:0000313" key="1">
    <source>
        <dbReference type="EMBL" id="KAK3029079.1"/>
    </source>
</evidence>
<evidence type="ECO:0000313" key="2">
    <source>
        <dbReference type="Proteomes" id="UP001188597"/>
    </source>
</evidence>
<dbReference type="Gene3D" id="3.40.50.720">
    <property type="entry name" value="NAD(P)-binding Rossmann-like Domain"/>
    <property type="match status" value="1"/>
</dbReference>
<name>A0AA88WLL5_9ASTE</name>
<keyword evidence="2" id="KW-1185">Reference proteome</keyword>
<proteinExistence type="predicted"/>
<accession>A0AA88WLL5</accession>
<gene>
    <name evidence="1" type="ORF">RJ639_039223</name>
</gene>
<sequence length="69" mass="8028">MLEESQEVLMLNLKLYFGPRLYVDLLEKLGFGGAFNYKEETDLSSTLTRYFLAGIDIYLYFDKVGSERC</sequence>
<dbReference type="Proteomes" id="UP001188597">
    <property type="component" value="Unassembled WGS sequence"/>
</dbReference>
<organism evidence="1 2">
    <name type="scientific">Escallonia herrerae</name>
    <dbReference type="NCBI Taxonomy" id="1293975"/>
    <lineage>
        <taxon>Eukaryota</taxon>
        <taxon>Viridiplantae</taxon>
        <taxon>Streptophyta</taxon>
        <taxon>Embryophyta</taxon>
        <taxon>Tracheophyta</taxon>
        <taxon>Spermatophyta</taxon>
        <taxon>Magnoliopsida</taxon>
        <taxon>eudicotyledons</taxon>
        <taxon>Gunneridae</taxon>
        <taxon>Pentapetalae</taxon>
        <taxon>asterids</taxon>
        <taxon>campanulids</taxon>
        <taxon>Escalloniales</taxon>
        <taxon>Escalloniaceae</taxon>
        <taxon>Escallonia</taxon>
    </lineage>
</organism>
<protein>
    <submittedName>
        <fullName evidence="1">Uncharacterized protein</fullName>
    </submittedName>
</protein>
<comment type="caution">
    <text evidence="1">The sequence shown here is derived from an EMBL/GenBank/DDBJ whole genome shotgun (WGS) entry which is preliminary data.</text>
</comment>